<dbReference type="PANTHER" id="PTHR22594">
    <property type="entry name" value="ASPARTYL/LYSYL-TRNA SYNTHETASE"/>
    <property type="match status" value="1"/>
</dbReference>
<keyword evidence="8" id="KW-0812">Transmembrane</keyword>
<evidence type="ECO:0000256" key="5">
    <source>
        <dbReference type="ARBA" id="ARBA00022840"/>
    </source>
</evidence>
<dbReference type="GO" id="GO:0006421">
    <property type="term" value="P:asparaginyl-tRNA aminoacylation"/>
    <property type="evidence" value="ECO:0007669"/>
    <property type="project" value="TreeGrafter"/>
</dbReference>
<dbReference type="InterPro" id="IPR045864">
    <property type="entry name" value="aa-tRNA-synth_II/BPL/LPL"/>
</dbReference>
<organism evidence="10 11">
    <name type="scientific">Nosema bombycis (strain CQ1 / CVCC 102059)</name>
    <name type="common">Microsporidian parasite</name>
    <name type="synonym">Pebrine of silkworm</name>
    <dbReference type="NCBI Taxonomy" id="578461"/>
    <lineage>
        <taxon>Eukaryota</taxon>
        <taxon>Fungi</taxon>
        <taxon>Fungi incertae sedis</taxon>
        <taxon>Microsporidia</taxon>
        <taxon>Nosematidae</taxon>
        <taxon>Nosema</taxon>
    </lineage>
</organism>
<dbReference type="GO" id="GO:0004816">
    <property type="term" value="F:asparagine-tRNA ligase activity"/>
    <property type="evidence" value="ECO:0007669"/>
    <property type="project" value="TreeGrafter"/>
</dbReference>
<feature type="domain" description="Aminoacyl-tRNA synthetase class II (D/K/N)" evidence="9">
    <location>
        <begin position="126"/>
        <end position="230"/>
    </location>
</feature>
<keyword evidence="7 10" id="KW-0030">Aminoacyl-tRNA synthetase</keyword>
<evidence type="ECO:0000313" key="10">
    <source>
        <dbReference type="EMBL" id="EOB13059.1"/>
    </source>
</evidence>
<evidence type="ECO:0000256" key="4">
    <source>
        <dbReference type="ARBA" id="ARBA00022741"/>
    </source>
</evidence>
<dbReference type="HOGENOM" id="CLU_885945_0_0_1"/>
<dbReference type="SUPFAM" id="SSF55681">
    <property type="entry name" value="Class II aaRS and biotin synthetases"/>
    <property type="match status" value="1"/>
</dbReference>
<dbReference type="InterPro" id="IPR004364">
    <property type="entry name" value="Aa-tRNA-synt_II"/>
</dbReference>
<dbReference type="GO" id="GO:0005737">
    <property type="term" value="C:cytoplasm"/>
    <property type="evidence" value="ECO:0007669"/>
    <property type="project" value="UniProtKB-SubCell"/>
</dbReference>
<dbReference type="AlphaFoldDB" id="R0M4Y2"/>
<evidence type="ECO:0000256" key="2">
    <source>
        <dbReference type="ARBA" id="ARBA00022490"/>
    </source>
</evidence>
<dbReference type="CDD" id="cd04100">
    <property type="entry name" value="Asp_Lys_Asn_RS_N"/>
    <property type="match status" value="1"/>
</dbReference>
<evidence type="ECO:0000256" key="8">
    <source>
        <dbReference type="SAM" id="Phobius"/>
    </source>
</evidence>
<evidence type="ECO:0000259" key="9">
    <source>
        <dbReference type="Pfam" id="PF00152"/>
    </source>
</evidence>
<feature type="transmembrane region" description="Helical" evidence="8">
    <location>
        <begin position="238"/>
        <end position="257"/>
    </location>
</feature>
<dbReference type="Pfam" id="PF00152">
    <property type="entry name" value="tRNA-synt_2"/>
    <property type="match status" value="1"/>
</dbReference>
<dbReference type="STRING" id="578461.R0M4Y2"/>
<protein>
    <submittedName>
        <fullName evidence="10">Asparaginyl-tRNA synthetase, cytoplasmic</fullName>
    </submittedName>
</protein>
<reference evidence="10 11" key="1">
    <citation type="journal article" date="2013" name="BMC Genomics">
        <title>Comparative genomics of parasitic silkworm microsporidia reveal an association between genome expansion and host adaptation.</title>
        <authorList>
            <person name="Pan G."/>
            <person name="Xu J."/>
            <person name="Li T."/>
            <person name="Xia Q."/>
            <person name="Liu S.L."/>
            <person name="Zhang G."/>
            <person name="Li S."/>
            <person name="Li C."/>
            <person name="Liu H."/>
            <person name="Yang L."/>
            <person name="Liu T."/>
            <person name="Zhang X."/>
            <person name="Wu Z."/>
            <person name="Fan W."/>
            <person name="Dang X."/>
            <person name="Xiang H."/>
            <person name="Tao M."/>
            <person name="Li Y."/>
            <person name="Hu J."/>
            <person name="Li Z."/>
            <person name="Lin L."/>
            <person name="Luo J."/>
            <person name="Geng L."/>
            <person name="Wang L."/>
            <person name="Long M."/>
            <person name="Wan Y."/>
            <person name="He N."/>
            <person name="Zhang Z."/>
            <person name="Lu C."/>
            <person name="Keeling P.J."/>
            <person name="Wang J."/>
            <person name="Xiang Z."/>
            <person name="Zhou Z."/>
        </authorList>
    </citation>
    <scope>NUCLEOTIDE SEQUENCE [LARGE SCALE GENOMIC DNA]</scope>
    <source>
        <strain evidence="11">CQ1 / CVCC 102059</strain>
    </source>
</reference>
<sequence length="314" mass="36576">MVKEFEESEKLEKLSINENYKKIELAKISAADIGSKIKTFGWVENCRNKGSMTFIDLVSQFKFVECVYDKKIQLTKCTSITIWATVSKNLSKRKVCDFELHIEKLEIFNDIIAPSFPLNTESSFDSWMKYAHLGLRTKERGFFLKARSTLLKIIRDILYETEHIEITPPTIVQTQVEGGSTLFSLKYYGKDAYLTQSSQLYLETVAPVAHRAFCIMPSYRAENSNTTRHLSDTPTLKVNLPILNLMIYYIILNILFLKLSRDFTMFLVMKLKVLSQILNFIRFLVYHLRESDTQKQLSSLEKKELKKMMRPILK</sequence>
<dbReference type="SUPFAM" id="SSF50249">
    <property type="entry name" value="Nucleic acid-binding proteins"/>
    <property type="match status" value="1"/>
</dbReference>
<dbReference type="EMBL" id="KB909128">
    <property type="protein sequence ID" value="EOB13059.1"/>
    <property type="molecule type" value="Genomic_DNA"/>
</dbReference>
<keyword evidence="8" id="KW-0472">Membrane</keyword>
<name>R0M4Y2_NOSB1</name>
<keyword evidence="6" id="KW-0648">Protein biosynthesis</keyword>
<dbReference type="PANTHER" id="PTHR22594:SF16">
    <property type="entry name" value="ASPARAGINE--TRNA LIGASE, CYTOPLASMIC"/>
    <property type="match status" value="1"/>
</dbReference>
<dbReference type="Gene3D" id="3.30.930.10">
    <property type="entry name" value="Bira Bifunctional Protein, Domain 2"/>
    <property type="match status" value="1"/>
</dbReference>
<comment type="subcellular location">
    <subcellularLocation>
        <location evidence="1">Cytoplasm</location>
    </subcellularLocation>
</comment>
<keyword evidence="11" id="KW-1185">Reference proteome</keyword>
<keyword evidence="4" id="KW-0547">Nucleotide-binding</keyword>
<dbReference type="InterPro" id="IPR012340">
    <property type="entry name" value="NA-bd_OB-fold"/>
</dbReference>
<evidence type="ECO:0000256" key="6">
    <source>
        <dbReference type="ARBA" id="ARBA00022917"/>
    </source>
</evidence>
<dbReference type="GO" id="GO:0005524">
    <property type="term" value="F:ATP binding"/>
    <property type="evidence" value="ECO:0007669"/>
    <property type="project" value="UniProtKB-KW"/>
</dbReference>
<keyword evidence="3" id="KW-0436">Ligase</keyword>
<evidence type="ECO:0000256" key="1">
    <source>
        <dbReference type="ARBA" id="ARBA00004496"/>
    </source>
</evidence>
<evidence type="ECO:0000256" key="7">
    <source>
        <dbReference type="ARBA" id="ARBA00023146"/>
    </source>
</evidence>
<proteinExistence type="predicted"/>
<evidence type="ECO:0000313" key="11">
    <source>
        <dbReference type="Proteomes" id="UP000016927"/>
    </source>
</evidence>
<keyword evidence="2" id="KW-0963">Cytoplasm</keyword>
<dbReference type="Gene3D" id="2.40.50.140">
    <property type="entry name" value="Nucleic acid-binding proteins"/>
    <property type="match status" value="1"/>
</dbReference>
<gene>
    <name evidence="10" type="primary">SYNC</name>
    <name evidence="10" type="ORF">NBO_220g0002</name>
</gene>
<accession>R0M4Y2</accession>
<keyword evidence="5" id="KW-0067">ATP-binding</keyword>
<dbReference type="VEuPathDB" id="MicrosporidiaDB:NBO_220g0002"/>
<dbReference type="Proteomes" id="UP000016927">
    <property type="component" value="Unassembled WGS sequence"/>
</dbReference>
<keyword evidence="8" id="KW-1133">Transmembrane helix</keyword>
<dbReference type="OrthoDB" id="1931232at2759"/>
<evidence type="ECO:0000256" key="3">
    <source>
        <dbReference type="ARBA" id="ARBA00022598"/>
    </source>
</evidence>